<dbReference type="AlphaFoldDB" id="A0A1H4JF11"/>
<evidence type="ECO:0000256" key="2">
    <source>
        <dbReference type="SAM" id="SignalP"/>
    </source>
</evidence>
<dbReference type="EMBL" id="FNSD01000001">
    <property type="protein sequence ID" value="SEB44900.1"/>
    <property type="molecule type" value="Genomic_DNA"/>
</dbReference>
<protein>
    <submittedName>
        <fullName evidence="3">Uncharacterized protein</fullName>
    </submittedName>
</protein>
<feature type="compositionally biased region" description="Basic and acidic residues" evidence="1">
    <location>
        <begin position="44"/>
        <end position="63"/>
    </location>
</feature>
<keyword evidence="2" id="KW-0732">Signal</keyword>
<name>A0A1H4JF11_9BACT</name>
<proteinExistence type="predicted"/>
<organism evidence="3 4">
    <name type="scientific">Terriglobus roseus</name>
    <dbReference type="NCBI Taxonomy" id="392734"/>
    <lineage>
        <taxon>Bacteria</taxon>
        <taxon>Pseudomonadati</taxon>
        <taxon>Acidobacteriota</taxon>
        <taxon>Terriglobia</taxon>
        <taxon>Terriglobales</taxon>
        <taxon>Acidobacteriaceae</taxon>
        <taxon>Terriglobus</taxon>
    </lineage>
</organism>
<evidence type="ECO:0000313" key="4">
    <source>
        <dbReference type="Proteomes" id="UP000182409"/>
    </source>
</evidence>
<feature type="region of interest" description="Disordered" evidence="1">
    <location>
        <begin position="1"/>
        <end position="21"/>
    </location>
</feature>
<dbReference type="Proteomes" id="UP000182409">
    <property type="component" value="Unassembled WGS sequence"/>
</dbReference>
<evidence type="ECO:0000313" key="3">
    <source>
        <dbReference type="EMBL" id="SEB44900.1"/>
    </source>
</evidence>
<sequence>MLFPKAVGTGRDRSTTMPNRVSPMVLRNAALLLALTLPVAALAQEHDRSPHTHDSSPRTHDSSPRPTGQPTR</sequence>
<evidence type="ECO:0000256" key="1">
    <source>
        <dbReference type="SAM" id="MobiDB-lite"/>
    </source>
</evidence>
<feature type="region of interest" description="Disordered" evidence="1">
    <location>
        <begin position="43"/>
        <end position="72"/>
    </location>
</feature>
<gene>
    <name evidence="3" type="ORF">SAMN05443244_0577</name>
</gene>
<feature type="signal peptide" evidence="2">
    <location>
        <begin position="1"/>
        <end position="43"/>
    </location>
</feature>
<accession>A0A1H4JF11</accession>
<feature type="chain" id="PRO_5010256456" evidence="2">
    <location>
        <begin position="44"/>
        <end position="72"/>
    </location>
</feature>
<reference evidence="3 4" key="1">
    <citation type="submission" date="2016-10" db="EMBL/GenBank/DDBJ databases">
        <authorList>
            <person name="de Groot N.N."/>
        </authorList>
    </citation>
    <scope>NUCLEOTIDE SEQUENCE [LARGE SCALE GENOMIC DNA]</scope>
    <source>
        <strain evidence="3 4">AB35.6</strain>
    </source>
</reference>